<comment type="caution">
    <text evidence="4">The sequence shown here is derived from an EMBL/GenBank/DDBJ whole genome shotgun (WGS) entry which is preliminary data.</text>
</comment>
<name>A0A9D2VFB5_9BURK</name>
<reference evidence="4" key="3">
    <citation type="submission" date="2021-09" db="EMBL/GenBank/DDBJ databases">
        <authorList>
            <person name="Gilroy R."/>
        </authorList>
    </citation>
    <scope>NUCLEOTIDE SEQUENCE</scope>
    <source>
        <strain evidence="4">CHK175-13533</strain>
    </source>
</reference>
<dbReference type="InterPro" id="IPR003509">
    <property type="entry name" value="UPF0102_YraN-like"/>
</dbReference>
<evidence type="ECO:0000313" key="7">
    <source>
        <dbReference type="Proteomes" id="UP000783934"/>
    </source>
</evidence>
<evidence type="ECO:0000313" key="4">
    <source>
        <dbReference type="EMBL" id="HJH23687.1"/>
    </source>
</evidence>
<dbReference type="RefSeq" id="WP_167661090.1">
    <property type="nucleotide sequence ID" value="NZ_BMCQ01000001.1"/>
</dbReference>
<dbReference type="PANTHER" id="PTHR34039:SF1">
    <property type="entry name" value="UPF0102 PROTEIN YRAN"/>
    <property type="match status" value="1"/>
</dbReference>
<dbReference type="EMBL" id="JAATIZ010000002">
    <property type="protein sequence ID" value="NJB65010.1"/>
    <property type="molecule type" value="Genomic_DNA"/>
</dbReference>
<protein>
    <recommendedName>
        <fullName evidence="2">UPF0102 protein GGR41_001239</fullName>
    </recommendedName>
</protein>
<keyword evidence="7" id="KW-1185">Reference proteome</keyword>
<evidence type="ECO:0000313" key="6">
    <source>
        <dbReference type="Proteomes" id="UP000700248"/>
    </source>
</evidence>
<dbReference type="PANTHER" id="PTHR34039">
    <property type="entry name" value="UPF0102 PROTEIN YRAN"/>
    <property type="match status" value="1"/>
</dbReference>
<dbReference type="NCBIfam" id="NF009150">
    <property type="entry name" value="PRK12497.1-3"/>
    <property type="match status" value="1"/>
</dbReference>
<dbReference type="AlphaFoldDB" id="A0A9D2VFB5"/>
<gene>
    <name evidence="5" type="ORF">GGR41_001239</name>
    <name evidence="4" type="ORF">K8U84_03940</name>
</gene>
<dbReference type="Gene3D" id="3.40.1350.10">
    <property type="match status" value="1"/>
</dbReference>
<feature type="compositionally biased region" description="Basic residues" evidence="3">
    <location>
        <begin position="18"/>
        <end position="35"/>
    </location>
</feature>
<dbReference type="HAMAP" id="MF_00048">
    <property type="entry name" value="UPF0102"/>
    <property type="match status" value="1"/>
</dbReference>
<keyword evidence="5" id="KW-0378">Hydrolase</keyword>
<sequence length="153" mass="17866">MKKNLSPEALAKEAQRQRLARAKRTRRPRTTRPRLSKSQQIGFAKEDQAAVLLEQHGLVILEKNTHSRYGEIDIVARSLTTLVFIEVRYRRVNHYGGARDSVSLAKQQRIKRLAQHLLPHWTDLYFEGQTPFCRFDVLAFEGDTVHWIQDAFR</sequence>
<dbReference type="EMBL" id="DYTQ01000047">
    <property type="protein sequence ID" value="HJH23687.1"/>
    <property type="molecule type" value="Genomic_DNA"/>
</dbReference>
<dbReference type="Proteomes" id="UP000783934">
    <property type="component" value="Unassembled WGS sequence"/>
</dbReference>
<evidence type="ECO:0000313" key="5">
    <source>
        <dbReference type="EMBL" id="NJB65010.1"/>
    </source>
</evidence>
<reference evidence="5 7" key="1">
    <citation type="submission" date="2020-03" db="EMBL/GenBank/DDBJ databases">
        <title>Genomic Encyclopedia of Type Strains, Phase IV (KMG-IV): sequencing the most valuable type-strain genomes for metagenomic binning, comparative biology and taxonomic classification.</title>
        <authorList>
            <person name="Goeker M."/>
        </authorList>
    </citation>
    <scope>NUCLEOTIDE SEQUENCE [LARGE SCALE GENOMIC DNA]</scope>
    <source>
        <strain evidence="5 7">DSM 26613</strain>
    </source>
</reference>
<feature type="region of interest" description="Disordered" evidence="3">
    <location>
        <begin position="1"/>
        <end position="39"/>
    </location>
</feature>
<keyword evidence="5" id="KW-0255">Endonuclease</keyword>
<evidence type="ECO:0000256" key="3">
    <source>
        <dbReference type="SAM" id="MobiDB-lite"/>
    </source>
</evidence>
<proteinExistence type="inferred from homology"/>
<dbReference type="InterPro" id="IPR011856">
    <property type="entry name" value="tRNA_endonuc-like_dom_sf"/>
</dbReference>
<dbReference type="InterPro" id="IPR011335">
    <property type="entry name" value="Restrct_endonuc-II-like"/>
</dbReference>
<comment type="similarity">
    <text evidence="1 2">Belongs to the UPF0102 family.</text>
</comment>
<dbReference type="GO" id="GO:0004519">
    <property type="term" value="F:endonuclease activity"/>
    <property type="evidence" value="ECO:0007669"/>
    <property type="project" value="UniProtKB-KW"/>
</dbReference>
<evidence type="ECO:0000256" key="2">
    <source>
        <dbReference type="HAMAP-Rule" id="MF_00048"/>
    </source>
</evidence>
<evidence type="ECO:0000256" key="1">
    <source>
        <dbReference type="ARBA" id="ARBA00006738"/>
    </source>
</evidence>
<dbReference type="Proteomes" id="UP000700248">
    <property type="component" value="Unassembled WGS sequence"/>
</dbReference>
<dbReference type="NCBIfam" id="TIGR00252">
    <property type="entry name" value="YraN family protein"/>
    <property type="match status" value="1"/>
</dbReference>
<dbReference type="Pfam" id="PF02021">
    <property type="entry name" value="UPF0102"/>
    <property type="match status" value="1"/>
</dbReference>
<dbReference type="SUPFAM" id="SSF52980">
    <property type="entry name" value="Restriction endonuclease-like"/>
    <property type="match status" value="1"/>
</dbReference>
<organism evidence="4 6">
    <name type="scientific">Paenalcaligenes hominis</name>
    <dbReference type="NCBI Taxonomy" id="643674"/>
    <lineage>
        <taxon>Bacteria</taxon>
        <taxon>Pseudomonadati</taxon>
        <taxon>Pseudomonadota</taxon>
        <taxon>Betaproteobacteria</taxon>
        <taxon>Burkholderiales</taxon>
        <taxon>Alcaligenaceae</taxon>
        <taxon>Paenalcaligenes</taxon>
    </lineage>
</organism>
<dbReference type="GO" id="GO:0003676">
    <property type="term" value="F:nucleic acid binding"/>
    <property type="evidence" value="ECO:0007669"/>
    <property type="project" value="InterPro"/>
</dbReference>
<keyword evidence="5" id="KW-0540">Nuclease</keyword>
<accession>A0A9D2VFB5</accession>
<reference evidence="4" key="2">
    <citation type="journal article" date="2021" name="PeerJ">
        <title>Extensive microbial diversity within the chicken gut microbiome revealed by metagenomics and culture.</title>
        <authorList>
            <person name="Gilroy R."/>
            <person name="Ravi A."/>
            <person name="Getino M."/>
            <person name="Pursley I."/>
            <person name="Horton D.L."/>
            <person name="Alikhan N.F."/>
            <person name="Baker D."/>
            <person name="Gharbi K."/>
            <person name="Hall N."/>
            <person name="Watson M."/>
            <person name="Adriaenssens E.M."/>
            <person name="Foster-Nyarko E."/>
            <person name="Jarju S."/>
            <person name="Secka A."/>
            <person name="Antonio M."/>
            <person name="Oren A."/>
            <person name="Chaudhuri R.R."/>
            <person name="La Ragione R."/>
            <person name="Hildebrand F."/>
            <person name="Pallen M.J."/>
        </authorList>
    </citation>
    <scope>NUCLEOTIDE SEQUENCE</scope>
    <source>
        <strain evidence="4">CHK175-13533</strain>
    </source>
</reference>